<dbReference type="SUPFAM" id="SSF52317">
    <property type="entry name" value="Class I glutamine amidotransferase-like"/>
    <property type="match status" value="1"/>
</dbReference>
<dbReference type="InterPro" id="IPR029062">
    <property type="entry name" value="Class_I_gatase-like"/>
</dbReference>
<evidence type="ECO:0000259" key="1">
    <source>
        <dbReference type="Pfam" id="PF00117"/>
    </source>
</evidence>
<protein>
    <submittedName>
        <fullName evidence="2">GMP synthase (Glutamine-hydrolysing)</fullName>
    </submittedName>
</protein>
<dbReference type="PANTHER" id="PTHR42695">
    <property type="entry name" value="GLUTAMINE AMIDOTRANSFERASE YLR126C-RELATED"/>
    <property type="match status" value="1"/>
</dbReference>
<dbReference type="InterPro" id="IPR044992">
    <property type="entry name" value="ChyE-like"/>
</dbReference>
<accession>A0A2W7NB57</accession>
<dbReference type="EMBL" id="QKZL01000004">
    <property type="protein sequence ID" value="PZX17655.1"/>
    <property type="molecule type" value="Genomic_DNA"/>
</dbReference>
<feature type="domain" description="Glutamine amidotransferase" evidence="1">
    <location>
        <begin position="53"/>
        <end position="198"/>
    </location>
</feature>
<name>A0A2W7NB57_9RHOB</name>
<dbReference type="Pfam" id="PF00117">
    <property type="entry name" value="GATase"/>
    <property type="match status" value="1"/>
</dbReference>
<dbReference type="RefSeq" id="WP_111536542.1">
    <property type="nucleotide sequence ID" value="NZ_QKZL01000004.1"/>
</dbReference>
<dbReference type="PANTHER" id="PTHR42695:SF5">
    <property type="entry name" value="GLUTAMINE AMIDOTRANSFERASE YLR126C-RELATED"/>
    <property type="match status" value="1"/>
</dbReference>
<gene>
    <name evidence="2" type="ORF">LX81_01380</name>
</gene>
<evidence type="ECO:0000313" key="3">
    <source>
        <dbReference type="Proteomes" id="UP000248916"/>
    </source>
</evidence>
<proteinExistence type="predicted"/>
<comment type="caution">
    <text evidence="2">The sequence shown here is derived from an EMBL/GenBank/DDBJ whole genome shotgun (WGS) entry which is preliminary data.</text>
</comment>
<dbReference type="PROSITE" id="PS51273">
    <property type="entry name" value="GATASE_TYPE_1"/>
    <property type="match status" value="1"/>
</dbReference>
<keyword evidence="3" id="KW-1185">Reference proteome</keyword>
<dbReference type="CDD" id="cd01741">
    <property type="entry name" value="GATase1_1"/>
    <property type="match status" value="1"/>
</dbReference>
<dbReference type="GO" id="GO:0005829">
    <property type="term" value="C:cytosol"/>
    <property type="evidence" value="ECO:0007669"/>
    <property type="project" value="TreeGrafter"/>
</dbReference>
<dbReference type="AlphaFoldDB" id="A0A2W7NB57"/>
<sequence>MTDRPVLVLQARPETAAADEEYASIVTRGGLDPARCRRVRLERDDPAGLDPGDFAAVILGGGPACISDPVQGQSPAEARINAAILPIAAEIVARDLPFLGCCYGIGVMGHVLGAPVGKGRFGEPVGLADCGLTEAGRADPVLEGLPDRFPAFVGHKEAVEALPSGCRHLVESPTCPYQMIRFGQNVYATQFHPEADAESFALRIRLYRERGYFAPGEAERLIALCAAAEVVWPKVILANFVARYCG</sequence>
<dbReference type="Proteomes" id="UP000248916">
    <property type="component" value="Unassembled WGS sequence"/>
</dbReference>
<dbReference type="InterPro" id="IPR017926">
    <property type="entry name" value="GATASE"/>
</dbReference>
<dbReference type="NCBIfam" id="NF005743">
    <property type="entry name" value="PRK07567.1"/>
    <property type="match status" value="1"/>
</dbReference>
<organism evidence="2 3">
    <name type="scientific">Palleronia aestuarii</name>
    <dbReference type="NCBI Taxonomy" id="568105"/>
    <lineage>
        <taxon>Bacteria</taxon>
        <taxon>Pseudomonadati</taxon>
        <taxon>Pseudomonadota</taxon>
        <taxon>Alphaproteobacteria</taxon>
        <taxon>Rhodobacterales</taxon>
        <taxon>Roseobacteraceae</taxon>
        <taxon>Palleronia</taxon>
    </lineage>
</organism>
<evidence type="ECO:0000313" key="2">
    <source>
        <dbReference type="EMBL" id="PZX17655.1"/>
    </source>
</evidence>
<reference evidence="2 3" key="1">
    <citation type="submission" date="2018-06" db="EMBL/GenBank/DDBJ databases">
        <title>Genomic Encyclopedia of Archaeal and Bacterial Type Strains, Phase II (KMG-II): from individual species to whole genera.</title>
        <authorList>
            <person name="Goeker M."/>
        </authorList>
    </citation>
    <scope>NUCLEOTIDE SEQUENCE [LARGE SCALE GENOMIC DNA]</scope>
    <source>
        <strain evidence="2 3">DSM 22009</strain>
    </source>
</reference>
<dbReference type="Gene3D" id="3.40.50.880">
    <property type="match status" value="1"/>
</dbReference>
<dbReference type="OrthoDB" id="9794816at2"/>